<dbReference type="KEGG" id="lnu:N7U66_02070"/>
<dbReference type="GO" id="GO:0005737">
    <property type="term" value="C:cytoplasm"/>
    <property type="evidence" value="ECO:0007669"/>
    <property type="project" value="UniProtKB-SubCell"/>
</dbReference>
<dbReference type="InterPro" id="IPR015947">
    <property type="entry name" value="PUA-like_sf"/>
</dbReference>
<comment type="subcellular location">
    <subcellularLocation>
        <location evidence="1">Cytoplasm</location>
    </subcellularLocation>
</comment>
<keyword evidence="7" id="KW-0694">RNA-binding</keyword>
<organism evidence="10 11">
    <name type="scientific">Lacinutrix neustonica</name>
    <dbReference type="NCBI Taxonomy" id="2980107"/>
    <lineage>
        <taxon>Bacteria</taxon>
        <taxon>Pseudomonadati</taxon>
        <taxon>Bacteroidota</taxon>
        <taxon>Flavobacteriia</taxon>
        <taxon>Flavobacteriales</taxon>
        <taxon>Flavobacteriaceae</taxon>
        <taxon>Lacinutrix</taxon>
    </lineage>
</organism>
<keyword evidence="3" id="KW-0698">rRNA processing</keyword>
<dbReference type="Gene3D" id="2.30.130.10">
    <property type="entry name" value="PUA domain"/>
    <property type="match status" value="1"/>
</dbReference>
<evidence type="ECO:0000313" key="10">
    <source>
        <dbReference type="EMBL" id="WAC02523.1"/>
    </source>
</evidence>
<dbReference type="PANTHER" id="PTHR42873:SF1">
    <property type="entry name" value="S-ADENOSYLMETHIONINE-DEPENDENT METHYLTRANSFERASE DOMAIN-CONTAINING PROTEIN"/>
    <property type="match status" value="1"/>
</dbReference>
<evidence type="ECO:0000313" key="11">
    <source>
        <dbReference type="Proteomes" id="UP001164705"/>
    </source>
</evidence>
<proteinExistence type="inferred from homology"/>
<dbReference type="SUPFAM" id="SSF88697">
    <property type="entry name" value="PUA domain-like"/>
    <property type="match status" value="1"/>
</dbReference>
<evidence type="ECO:0000256" key="6">
    <source>
        <dbReference type="ARBA" id="ARBA00022691"/>
    </source>
</evidence>
<evidence type="ECO:0000256" key="2">
    <source>
        <dbReference type="ARBA" id="ARBA00022490"/>
    </source>
</evidence>
<evidence type="ECO:0000259" key="9">
    <source>
        <dbReference type="SMART" id="SM00359"/>
    </source>
</evidence>
<dbReference type="GO" id="GO:0003723">
    <property type="term" value="F:RNA binding"/>
    <property type="evidence" value="ECO:0007669"/>
    <property type="project" value="UniProtKB-KW"/>
</dbReference>
<dbReference type="SMART" id="SM00359">
    <property type="entry name" value="PUA"/>
    <property type="match status" value="1"/>
</dbReference>
<dbReference type="InterPro" id="IPR029063">
    <property type="entry name" value="SAM-dependent_MTases_sf"/>
</dbReference>
<protein>
    <submittedName>
        <fullName evidence="10">Class I SAM-dependent rRNA methyltransferase</fullName>
    </submittedName>
</protein>
<evidence type="ECO:0000256" key="4">
    <source>
        <dbReference type="ARBA" id="ARBA00022603"/>
    </source>
</evidence>
<evidence type="ECO:0000256" key="8">
    <source>
        <dbReference type="ARBA" id="ARBA00038091"/>
    </source>
</evidence>
<evidence type="ECO:0000256" key="7">
    <source>
        <dbReference type="ARBA" id="ARBA00022884"/>
    </source>
</evidence>
<accession>A0A9E8SDK0</accession>
<dbReference type="Gene3D" id="3.30.750.80">
    <property type="entry name" value="RNA methyltransferase domain (HRMD) like"/>
    <property type="match status" value="1"/>
</dbReference>
<evidence type="ECO:0000256" key="5">
    <source>
        <dbReference type="ARBA" id="ARBA00022679"/>
    </source>
</evidence>
<gene>
    <name evidence="10" type="ORF">N7U66_02070</name>
</gene>
<keyword evidence="5" id="KW-0808">Transferase</keyword>
<dbReference type="InterPro" id="IPR036974">
    <property type="entry name" value="PUA_sf"/>
</dbReference>
<dbReference type="SUPFAM" id="SSF53335">
    <property type="entry name" value="S-adenosyl-L-methionine-dependent methyltransferases"/>
    <property type="match status" value="1"/>
</dbReference>
<dbReference type="InterPro" id="IPR002478">
    <property type="entry name" value="PUA"/>
</dbReference>
<comment type="similarity">
    <text evidence="8">Belongs to the methyltransferase superfamily. RlmI family.</text>
</comment>
<dbReference type="Proteomes" id="UP001164705">
    <property type="component" value="Chromosome"/>
</dbReference>
<keyword evidence="2" id="KW-0963">Cytoplasm</keyword>
<dbReference type="CDD" id="cd21153">
    <property type="entry name" value="PUA_RlmI"/>
    <property type="match status" value="1"/>
</dbReference>
<dbReference type="InterPro" id="IPR041532">
    <property type="entry name" value="RlmI-like_PUA"/>
</dbReference>
<keyword evidence="11" id="KW-1185">Reference proteome</keyword>
<name>A0A9E8SDK0_9FLAO</name>
<evidence type="ECO:0000256" key="1">
    <source>
        <dbReference type="ARBA" id="ARBA00004496"/>
    </source>
</evidence>
<dbReference type="Pfam" id="PF17785">
    <property type="entry name" value="PUA_3"/>
    <property type="match status" value="1"/>
</dbReference>
<dbReference type="RefSeq" id="WP_267677120.1">
    <property type="nucleotide sequence ID" value="NZ_CP113088.1"/>
</dbReference>
<reference evidence="10" key="1">
    <citation type="submission" date="2022-11" db="EMBL/GenBank/DDBJ databases">
        <title>Lacinutrix neustonica HL-RS19T sp. nov., isolated from the surface microlayer sample of brackish Lake Shihwa.</title>
        <authorList>
            <person name="Choi J.Y."/>
            <person name="Hwang C.Y."/>
        </authorList>
    </citation>
    <scope>NUCLEOTIDE SEQUENCE</scope>
    <source>
        <strain evidence="10">HL-RS19</strain>
    </source>
</reference>
<dbReference type="Pfam" id="PF10672">
    <property type="entry name" value="Methyltrans_SAM"/>
    <property type="match status" value="1"/>
</dbReference>
<feature type="domain" description="PUA" evidence="9">
    <location>
        <begin position="17"/>
        <end position="94"/>
    </location>
</feature>
<dbReference type="PANTHER" id="PTHR42873">
    <property type="entry name" value="RIBOSOMAL RNA LARGE SUBUNIT METHYLTRANSFERASE"/>
    <property type="match status" value="1"/>
</dbReference>
<dbReference type="InterPro" id="IPR019614">
    <property type="entry name" value="SAM-dep_methyl-trfase"/>
</dbReference>
<dbReference type="CDD" id="cd02440">
    <property type="entry name" value="AdoMet_MTases"/>
    <property type="match status" value="1"/>
</dbReference>
<dbReference type="CDD" id="cd11572">
    <property type="entry name" value="RlmI_M_like"/>
    <property type="match status" value="1"/>
</dbReference>
<dbReference type="AlphaFoldDB" id="A0A9E8SDK0"/>
<dbReference type="GO" id="GO:0006364">
    <property type="term" value="P:rRNA processing"/>
    <property type="evidence" value="ECO:0007669"/>
    <property type="project" value="UniProtKB-KW"/>
</dbReference>
<dbReference type="EMBL" id="CP113088">
    <property type="protein sequence ID" value="WAC02523.1"/>
    <property type="molecule type" value="Genomic_DNA"/>
</dbReference>
<dbReference type="PROSITE" id="PS50890">
    <property type="entry name" value="PUA"/>
    <property type="match status" value="1"/>
</dbReference>
<keyword evidence="6" id="KW-0949">S-adenosyl-L-methionine</keyword>
<sequence>MSLFTESITSNYTPKRLAVKLNSKGEQFVLQGHPWVFSNNITKINDDAKTGDLAIIFGKNKNRVIGLGLYDAQSPIQIKMIYSGTASATIDAAFFHNSIETAFAKRDALLKTNTTSYRLLFGENDGFPGLIADVYAGVLVVKLYSEIWLPYLETILKSLQAVSQVETIVIRLSRGLEQSKLHKLTNGEVVFGVLENEVVHFVEHGVHFSANVIKGHKTGYFLDHRNNRKQVGAWSKGKTVLDVFSYAGGFSVHALANGAKEVTSLDISKQALQIAYQNGKLNVYSGTHKTIADDAFVAMKRMIANGETFDVVVIDPPSFAKQQSEIDLAKKKYAQLADLGIKLTAKRGLLVLASCSSRVLAQTFFDINAQVLRASNRSSDTILKTGHDQDHPIGFPEGAYLKCGYYRFLD</sequence>
<dbReference type="GO" id="GO:0032259">
    <property type="term" value="P:methylation"/>
    <property type="evidence" value="ECO:0007669"/>
    <property type="project" value="UniProtKB-KW"/>
</dbReference>
<evidence type="ECO:0000256" key="3">
    <source>
        <dbReference type="ARBA" id="ARBA00022552"/>
    </source>
</evidence>
<dbReference type="Gene3D" id="3.40.50.150">
    <property type="entry name" value="Vaccinia Virus protein VP39"/>
    <property type="match status" value="1"/>
</dbReference>
<dbReference type="GO" id="GO:0008168">
    <property type="term" value="F:methyltransferase activity"/>
    <property type="evidence" value="ECO:0007669"/>
    <property type="project" value="UniProtKB-KW"/>
</dbReference>
<keyword evidence="4 10" id="KW-0489">Methyltransferase</keyword>